<dbReference type="Proteomes" id="UP001066276">
    <property type="component" value="Chromosome 7"/>
</dbReference>
<feature type="compositionally biased region" description="Basic and acidic residues" evidence="1">
    <location>
        <begin position="22"/>
        <end position="32"/>
    </location>
</feature>
<evidence type="ECO:0000313" key="3">
    <source>
        <dbReference type="Proteomes" id="UP001066276"/>
    </source>
</evidence>
<sequence length="100" mass="12025">MWISGALERRRKTRANRGRNRGPKEELARRGEEDDWEDEEILERHEQRRHIPVGVWLTQVRAYFRVNLLPKWMQVGKERERASGEPGRDREEGMEERGNC</sequence>
<feature type="region of interest" description="Disordered" evidence="1">
    <location>
        <begin position="76"/>
        <end position="100"/>
    </location>
</feature>
<comment type="caution">
    <text evidence="2">The sequence shown here is derived from an EMBL/GenBank/DDBJ whole genome shotgun (WGS) entry which is preliminary data.</text>
</comment>
<gene>
    <name evidence="2" type="ORF">NDU88_005980</name>
</gene>
<organism evidence="2 3">
    <name type="scientific">Pleurodeles waltl</name>
    <name type="common">Iberian ribbed newt</name>
    <dbReference type="NCBI Taxonomy" id="8319"/>
    <lineage>
        <taxon>Eukaryota</taxon>
        <taxon>Metazoa</taxon>
        <taxon>Chordata</taxon>
        <taxon>Craniata</taxon>
        <taxon>Vertebrata</taxon>
        <taxon>Euteleostomi</taxon>
        <taxon>Amphibia</taxon>
        <taxon>Batrachia</taxon>
        <taxon>Caudata</taxon>
        <taxon>Salamandroidea</taxon>
        <taxon>Salamandridae</taxon>
        <taxon>Pleurodelinae</taxon>
        <taxon>Pleurodeles</taxon>
    </lineage>
</organism>
<evidence type="ECO:0000256" key="1">
    <source>
        <dbReference type="SAM" id="MobiDB-lite"/>
    </source>
</evidence>
<proteinExistence type="predicted"/>
<feature type="compositionally biased region" description="Basic residues" evidence="1">
    <location>
        <begin position="9"/>
        <end position="21"/>
    </location>
</feature>
<dbReference type="AlphaFoldDB" id="A0AAV7PJL0"/>
<feature type="region of interest" description="Disordered" evidence="1">
    <location>
        <begin position="1"/>
        <end position="34"/>
    </location>
</feature>
<reference evidence="2" key="1">
    <citation type="journal article" date="2022" name="bioRxiv">
        <title>Sequencing and chromosome-scale assembly of the giantPleurodeles waltlgenome.</title>
        <authorList>
            <person name="Brown T."/>
            <person name="Elewa A."/>
            <person name="Iarovenko S."/>
            <person name="Subramanian E."/>
            <person name="Araus A.J."/>
            <person name="Petzold A."/>
            <person name="Susuki M."/>
            <person name="Suzuki K.-i.T."/>
            <person name="Hayashi T."/>
            <person name="Toyoda A."/>
            <person name="Oliveira C."/>
            <person name="Osipova E."/>
            <person name="Leigh N.D."/>
            <person name="Simon A."/>
            <person name="Yun M.H."/>
        </authorList>
    </citation>
    <scope>NUCLEOTIDE SEQUENCE</scope>
    <source>
        <strain evidence="2">20211129_DDA</strain>
        <tissue evidence="2">Liver</tissue>
    </source>
</reference>
<name>A0AAV7PJL0_PLEWA</name>
<accession>A0AAV7PJL0</accession>
<protein>
    <submittedName>
        <fullName evidence="2">Uncharacterized protein</fullName>
    </submittedName>
</protein>
<dbReference type="EMBL" id="JANPWB010000011">
    <property type="protein sequence ID" value="KAJ1127582.1"/>
    <property type="molecule type" value="Genomic_DNA"/>
</dbReference>
<keyword evidence="3" id="KW-1185">Reference proteome</keyword>
<evidence type="ECO:0000313" key="2">
    <source>
        <dbReference type="EMBL" id="KAJ1127582.1"/>
    </source>
</evidence>